<evidence type="ECO:0000256" key="1">
    <source>
        <dbReference type="ARBA" id="ARBA00004141"/>
    </source>
</evidence>
<proteinExistence type="predicted"/>
<evidence type="ECO:0000313" key="9">
    <source>
        <dbReference type="Proteomes" id="UP001501758"/>
    </source>
</evidence>
<dbReference type="InterPro" id="IPR045062">
    <property type="entry name" value="Cyt_c_biogenesis_CcsA/CcmC"/>
</dbReference>
<keyword evidence="9" id="KW-1185">Reference proteome</keyword>
<protein>
    <recommendedName>
        <fullName evidence="7">Cytochrome c assembly protein domain-containing protein</fullName>
    </recommendedName>
</protein>
<evidence type="ECO:0000256" key="2">
    <source>
        <dbReference type="ARBA" id="ARBA00022692"/>
    </source>
</evidence>
<feature type="transmembrane region" description="Helical" evidence="6">
    <location>
        <begin position="561"/>
        <end position="579"/>
    </location>
</feature>
<feature type="transmembrane region" description="Helical" evidence="6">
    <location>
        <begin position="464"/>
        <end position="481"/>
    </location>
</feature>
<feature type="domain" description="Cytochrome c assembly protein" evidence="7">
    <location>
        <begin position="345"/>
        <end position="549"/>
    </location>
</feature>
<evidence type="ECO:0000256" key="3">
    <source>
        <dbReference type="ARBA" id="ARBA00022748"/>
    </source>
</evidence>
<dbReference type="InterPro" id="IPR002541">
    <property type="entry name" value="Cyt_c_assembly"/>
</dbReference>
<keyword evidence="4 6" id="KW-1133">Transmembrane helix</keyword>
<feature type="transmembrane region" description="Helical" evidence="6">
    <location>
        <begin position="345"/>
        <end position="365"/>
    </location>
</feature>
<dbReference type="Pfam" id="PF01578">
    <property type="entry name" value="Cytochrom_C_asm"/>
    <property type="match status" value="1"/>
</dbReference>
<feature type="transmembrane region" description="Helical" evidence="6">
    <location>
        <begin position="496"/>
        <end position="515"/>
    </location>
</feature>
<evidence type="ECO:0000313" key="8">
    <source>
        <dbReference type="EMBL" id="GAA0727727.1"/>
    </source>
</evidence>
<evidence type="ECO:0000259" key="7">
    <source>
        <dbReference type="Pfam" id="PF01578"/>
    </source>
</evidence>
<dbReference type="PANTHER" id="PTHR30071">
    <property type="entry name" value="HEME EXPORTER PROTEIN C"/>
    <property type="match status" value="1"/>
</dbReference>
<comment type="subcellular location">
    <subcellularLocation>
        <location evidence="1">Membrane</location>
        <topology evidence="1">Multi-pass membrane protein</topology>
    </subcellularLocation>
</comment>
<feature type="transmembrane region" description="Helical" evidence="6">
    <location>
        <begin position="280"/>
        <end position="304"/>
    </location>
</feature>
<comment type="caution">
    <text evidence="8">The sequence shown here is derived from an EMBL/GenBank/DDBJ whole genome shotgun (WGS) entry which is preliminary data.</text>
</comment>
<dbReference type="EMBL" id="BAAAGE010000003">
    <property type="protein sequence ID" value="GAA0727727.1"/>
    <property type="molecule type" value="Genomic_DNA"/>
</dbReference>
<feature type="transmembrane region" description="Helical" evidence="6">
    <location>
        <begin position="372"/>
        <end position="390"/>
    </location>
</feature>
<reference evidence="8 9" key="1">
    <citation type="journal article" date="2019" name="Int. J. Syst. Evol. Microbiol.">
        <title>The Global Catalogue of Microorganisms (GCM) 10K type strain sequencing project: providing services to taxonomists for standard genome sequencing and annotation.</title>
        <authorList>
            <consortium name="The Broad Institute Genomics Platform"/>
            <consortium name="The Broad Institute Genome Sequencing Center for Infectious Disease"/>
            <person name="Wu L."/>
            <person name="Ma J."/>
        </authorList>
    </citation>
    <scope>NUCLEOTIDE SEQUENCE [LARGE SCALE GENOMIC DNA]</scope>
    <source>
        <strain evidence="8 9">JCM 15974</strain>
    </source>
</reference>
<dbReference type="PANTHER" id="PTHR30071:SF1">
    <property type="entry name" value="CYTOCHROME B_B6 PROTEIN-RELATED"/>
    <property type="match status" value="1"/>
</dbReference>
<gene>
    <name evidence="8" type="ORF">GCM10009430_36090</name>
</gene>
<evidence type="ECO:0000256" key="4">
    <source>
        <dbReference type="ARBA" id="ARBA00022989"/>
    </source>
</evidence>
<feature type="transmembrane region" description="Helical" evidence="6">
    <location>
        <begin position="316"/>
        <end position="339"/>
    </location>
</feature>
<feature type="transmembrane region" description="Helical" evidence="6">
    <location>
        <begin position="522"/>
        <end position="541"/>
    </location>
</feature>
<name>A0ABN1J3K2_9FLAO</name>
<sequence length="584" mass="67508">MKNKFIYSFILFLFATTLSIEGQQLHNLTTHELIDRQLVNEIHAEKIAKIQIQDFQGRIKPISTLSLELLRKIYGKSEFIYLDKKHNKKKLSPTQVFIGMQYKPDSWQLLELIKIEKKAIHELNHLIKINNSGHSSVSQFFDFQGNYKLKHLVNKAYTKAPGKRSAFDKDIIKIDERINIIWGIFNGQFLKIFPDKNDSNQKWLCPIDTDSNFQKEDQLFFDKIIPTYFENLSNAIKTNDWTKPNETIELIKQFQEENGTSIILSENKINTEIWFNNNPIFLWCLIGYTLLGTLLIILSFWQIFKDQNTILKKLIKIILISIFIIFITHGSGIIIRWYISNHAPWSNGYEATIFIAWIGMLAGFIFQKNSSFAPAAASILAICLIGIAHGSLMNPEITNLVPVLKSYWLLIHVAVITASYGFLALGSLLSLITLLIMCSQVFWNTTNAQKTIHKLTNTNQLTSTIGLYMLTIGTFLGGIWANESWGRYWGWDPKETWALISIIIYSFVLHLRIIFQKNYIYIFNVCNLFALSSLIMTFFGVNYYLSGLHSYAKGDPFPIPYWIYIIIPIALLISITPIYRKRFN</sequence>
<dbReference type="Proteomes" id="UP001501758">
    <property type="component" value="Unassembled WGS sequence"/>
</dbReference>
<dbReference type="RefSeq" id="WP_343913652.1">
    <property type="nucleotide sequence ID" value="NZ_BAAAGE010000003.1"/>
</dbReference>
<keyword evidence="2 6" id="KW-0812">Transmembrane</keyword>
<keyword evidence="3" id="KW-0201">Cytochrome c-type biogenesis</keyword>
<evidence type="ECO:0000256" key="6">
    <source>
        <dbReference type="SAM" id="Phobius"/>
    </source>
</evidence>
<organism evidence="8 9">
    <name type="scientific">Aquimarina litoralis</name>
    <dbReference type="NCBI Taxonomy" id="584605"/>
    <lineage>
        <taxon>Bacteria</taxon>
        <taxon>Pseudomonadati</taxon>
        <taxon>Bacteroidota</taxon>
        <taxon>Flavobacteriia</taxon>
        <taxon>Flavobacteriales</taxon>
        <taxon>Flavobacteriaceae</taxon>
        <taxon>Aquimarina</taxon>
    </lineage>
</organism>
<feature type="transmembrane region" description="Helical" evidence="6">
    <location>
        <begin position="410"/>
        <end position="443"/>
    </location>
</feature>
<evidence type="ECO:0000256" key="5">
    <source>
        <dbReference type="ARBA" id="ARBA00023136"/>
    </source>
</evidence>
<accession>A0ABN1J3K2</accession>
<keyword evidence="5 6" id="KW-0472">Membrane</keyword>